<protein>
    <submittedName>
        <fullName evidence="2">Uncharacterized protein</fullName>
    </submittedName>
</protein>
<keyword evidence="1" id="KW-1133">Transmembrane helix</keyword>
<organism evidence="2 3">
    <name type="scientific">Bifidobacterium favimelis</name>
    <dbReference type="NCBI Taxonomy" id="3122979"/>
    <lineage>
        <taxon>Bacteria</taxon>
        <taxon>Bacillati</taxon>
        <taxon>Actinomycetota</taxon>
        <taxon>Actinomycetes</taxon>
        <taxon>Bifidobacteriales</taxon>
        <taxon>Bifidobacteriaceae</taxon>
        <taxon>Bifidobacterium</taxon>
    </lineage>
</organism>
<keyword evidence="1" id="KW-0812">Transmembrane</keyword>
<evidence type="ECO:0000313" key="3">
    <source>
        <dbReference type="Proteomes" id="UP001373159"/>
    </source>
</evidence>
<reference evidence="2 3" key="1">
    <citation type="submission" date="2024-02" db="EMBL/GenBank/DDBJ databases">
        <title>Bifidobacterium honeyensis sp. nov., isolated from the comb honey.</title>
        <authorList>
            <person name="Liu W."/>
            <person name="Li Y."/>
        </authorList>
    </citation>
    <scope>NUCLEOTIDE SEQUENCE [LARGE SCALE GENOMIC DNA]</scope>
    <source>
        <strain evidence="2 3">IMAU50988</strain>
    </source>
</reference>
<dbReference type="RefSeq" id="WP_340468831.1">
    <property type="nucleotide sequence ID" value="NZ_JBANBB010000001.1"/>
</dbReference>
<evidence type="ECO:0000256" key="1">
    <source>
        <dbReference type="SAM" id="Phobius"/>
    </source>
</evidence>
<name>A0ABU8ZM40_9BIFI</name>
<evidence type="ECO:0000313" key="2">
    <source>
        <dbReference type="EMBL" id="MEK0306315.1"/>
    </source>
</evidence>
<dbReference type="EMBL" id="JBANBB010000001">
    <property type="protein sequence ID" value="MEK0306315.1"/>
    <property type="molecule type" value="Genomic_DNA"/>
</dbReference>
<proteinExistence type="predicted"/>
<gene>
    <name evidence="2" type="ORF">V8P97_02365</name>
</gene>
<sequence length="43" mass="4813">MSNYSDECERKERRRRITARTVCVVIAVAFLAALVIPAVFSGL</sequence>
<dbReference type="Proteomes" id="UP001373159">
    <property type="component" value="Unassembled WGS sequence"/>
</dbReference>
<comment type="caution">
    <text evidence="2">The sequence shown here is derived from an EMBL/GenBank/DDBJ whole genome shotgun (WGS) entry which is preliminary data.</text>
</comment>
<feature type="transmembrane region" description="Helical" evidence="1">
    <location>
        <begin position="21"/>
        <end position="40"/>
    </location>
</feature>
<keyword evidence="1" id="KW-0472">Membrane</keyword>
<accession>A0ABU8ZM40</accession>
<keyword evidence="3" id="KW-1185">Reference proteome</keyword>